<dbReference type="CDD" id="cd12189">
    <property type="entry name" value="LKR_SDH_like"/>
    <property type="match status" value="1"/>
</dbReference>
<dbReference type="OrthoDB" id="10059875at2759"/>
<dbReference type="InterPro" id="IPR032095">
    <property type="entry name" value="Sacchrp_dh-like_C"/>
</dbReference>
<evidence type="ECO:0000256" key="4">
    <source>
        <dbReference type="ARBA" id="ARBA00023002"/>
    </source>
</evidence>
<evidence type="ECO:0000259" key="8">
    <source>
        <dbReference type="SMART" id="SM01002"/>
    </source>
</evidence>
<dbReference type="UniPathway" id="UPA00868">
    <property type="reaction ID" value="UER00835"/>
</dbReference>
<comment type="pathway">
    <text evidence="2">Amino-acid degradation; L-lysine degradation via saccharopine pathway; glutaryl-CoA from L-lysine: step 2/6.</text>
</comment>
<protein>
    <submittedName>
        <fullName evidence="10">Saccharopine dehydrogenase NAD+, L-lysine-forming</fullName>
    </submittedName>
</protein>
<organism evidence="10 11">
    <name type="scientific">Hondaea fermentalgiana</name>
    <dbReference type="NCBI Taxonomy" id="2315210"/>
    <lineage>
        <taxon>Eukaryota</taxon>
        <taxon>Sar</taxon>
        <taxon>Stramenopiles</taxon>
        <taxon>Bigyra</taxon>
        <taxon>Labyrinthulomycetes</taxon>
        <taxon>Thraustochytrida</taxon>
        <taxon>Thraustochytriidae</taxon>
        <taxon>Hondaea</taxon>
    </lineage>
</organism>
<dbReference type="InParanoid" id="A0A2R5G8Y9"/>
<evidence type="ECO:0000256" key="7">
    <source>
        <dbReference type="ARBA" id="ARBA00025744"/>
    </source>
</evidence>
<dbReference type="GO" id="GO:0019878">
    <property type="term" value="P:lysine biosynthetic process via aminoadipic acid"/>
    <property type="evidence" value="ECO:0007669"/>
    <property type="project" value="TreeGrafter"/>
</dbReference>
<dbReference type="InterPro" id="IPR051168">
    <property type="entry name" value="AASS"/>
</dbReference>
<dbReference type="GO" id="GO:0004753">
    <property type="term" value="F:saccharopine dehydrogenase activity"/>
    <property type="evidence" value="ECO:0007669"/>
    <property type="project" value="TreeGrafter"/>
</dbReference>
<keyword evidence="3" id="KW-0521">NADP</keyword>
<dbReference type="PANTHER" id="PTHR11133:SF22">
    <property type="entry name" value="ALPHA-AMINOADIPIC SEMIALDEHYDE SYNTHASE, MITOCHONDRIAL"/>
    <property type="match status" value="1"/>
</dbReference>
<gene>
    <name evidence="10" type="ORF">FCC1311_064341</name>
</gene>
<evidence type="ECO:0000259" key="9">
    <source>
        <dbReference type="SMART" id="SM01003"/>
    </source>
</evidence>
<evidence type="ECO:0000313" key="10">
    <source>
        <dbReference type="EMBL" id="GBG26799.1"/>
    </source>
</evidence>
<dbReference type="FunFam" id="3.30.360.10:FF:000008">
    <property type="entry name" value="Alpha-aminoadipic semialdehyde synthase, mitochondrial"/>
    <property type="match status" value="1"/>
</dbReference>
<dbReference type="InterPro" id="IPR007545">
    <property type="entry name" value="LOR/SDH_bifunc_enz_cons_dom"/>
</dbReference>
<evidence type="ECO:0000256" key="5">
    <source>
        <dbReference type="ARBA" id="ARBA00023027"/>
    </source>
</evidence>
<comment type="caution">
    <text evidence="10">The sequence shown here is derived from an EMBL/GenBank/DDBJ whole genome shotgun (WGS) entry which is preliminary data.</text>
</comment>
<sequence length="1034" mass="112955">MRAGTRGSVGIVREAYSAWERRAPFTPEQVQRLVNKYGVDVVVQPSGKRVFADGEFERAGATLSDDLSGCAAIFGVKQAPIDTLLKDKTYLFFSHTIKGQLENMELLDKILEKNIRLIDYECITKNGTAGAPRLVAFGQYAGMAGMIDAIRGVGQQLLHQGLSSPFLSVGSAYMYPSYETAKCAVRDAGRAFTQQRAQQVWPDRFDPLVFLFTGRGNVNQGARQVFYHVPHRMVPPEDLERVLHEGKDLPPIIGCQVDLHHMVERRTDGGFDRKEYYTAPEKYKSVFYERLARHANVLVNGIYWDARFPRVLAKRDLERTDLDRRLHFVADISCDIGGGIEILDRSTTIEDPFLVGLGPKNDLDVMGVDILPSELPREASQHFGDYLLPFVAELAQGTPTASLAAELQGACIADQGELRPRYTYIDQLRRERLRELNGLPLTDERSSLQIEGSAVLRLSGHLFDTGLVNRMLDIVEAQSPHGRFHIVECMVGSQCESTMLLQLTMDGGRKQLDQVLTRMNTLVGDPEFAEAEAKLEELPSSFCNGDFKATIQPLGECEDTQADQGGATPRAETAGALAGGRTLAMQRALSLGPGPDAKDTAGFLDQGKDSSSKLIAPSLTKVAVLGAGMVAKPCAELLSRDSSRHVFVVSAMPGEAESLCARVGRTNLEAVLLNAQEEDDRLAALIKDCDAVISLLPQTMHVPVARHCIKAGTPLVTASYVSPEMRSLHEEAKAKGVPILCEMGLDPGMDHMSAQQVIDEMHEEGIEVKSFSSVCGGLPAPEAADNPFGYKFSWSPRGVLMAMRNPAKYLKDGAVVQVRGEDLLTAAEPFRMYNLPSLALEQLPNRDSTMYAEAYRIPEAATCFRGTLRYEGFSALMIELVNAGFLREDTSLAEILAAFPKSGSPGADAVQWLLDANYDDKKHGAQPAMDGLCALLESKLALKPGERDMTVMQHSFNDGERSSKLLVYGSKSDTAMARTVGLTAAIGVELMLDPVDPLASRATGVLVPTLKSIYKPALDRLASEGLVFHESVRA</sequence>
<dbReference type="Pfam" id="PF04455">
    <property type="entry name" value="Saccharop_dh_N"/>
    <property type="match status" value="1"/>
</dbReference>
<dbReference type="Pfam" id="PF03435">
    <property type="entry name" value="Sacchrp_dh_NADP"/>
    <property type="match status" value="1"/>
</dbReference>
<feature type="domain" description="Alanine dehydrogenase/pyridine nucleotide transhydrogenase N-terminal" evidence="9">
    <location>
        <begin position="10"/>
        <end position="144"/>
    </location>
</feature>
<name>A0A2R5G8Y9_9STRA</name>
<evidence type="ECO:0000256" key="2">
    <source>
        <dbReference type="ARBA" id="ARBA00004720"/>
    </source>
</evidence>
<comment type="pathway">
    <text evidence="1">Amino-acid degradation; L-lysine degradation via saccharopine pathway; glutaryl-CoA from L-lysine: step 1/6.</text>
</comment>
<keyword evidence="4" id="KW-0560">Oxidoreductase</keyword>
<keyword evidence="5" id="KW-0520">NAD</keyword>
<dbReference type="AlphaFoldDB" id="A0A2R5G8Y9"/>
<dbReference type="InterPro" id="IPR007698">
    <property type="entry name" value="AlaDH/PNT_NAD(H)-bd"/>
</dbReference>
<dbReference type="Proteomes" id="UP000241890">
    <property type="component" value="Unassembled WGS sequence"/>
</dbReference>
<dbReference type="InterPro" id="IPR007886">
    <property type="entry name" value="AlaDH/PNT_N"/>
</dbReference>
<dbReference type="Gene3D" id="3.30.70.2690">
    <property type="entry name" value="LOR/SDH bifunctional enzyme, conserved domain"/>
    <property type="match status" value="1"/>
</dbReference>
<dbReference type="SMART" id="SM01003">
    <property type="entry name" value="AlaDh_PNT_N"/>
    <property type="match status" value="1"/>
</dbReference>
<dbReference type="SUPFAM" id="SSF52283">
    <property type="entry name" value="Formate/glycerate dehydrogenase catalytic domain-like"/>
    <property type="match status" value="1"/>
</dbReference>
<evidence type="ECO:0000256" key="1">
    <source>
        <dbReference type="ARBA" id="ARBA00004682"/>
    </source>
</evidence>
<evidence type="ECO:0000256" key="3">
    <source>
        <dbReference type="ARBA" id="ARBA00022857"/>
    </source>
</evidence>
<proteinExistence type="inferred from homology"/>
<dbReference type="GO" id="GO:0033512">
    <property type="term" value="P:L-lysine catabolic process to acetyl-CoA via saccharopine"/>
    <property type="evidence" value="ECO:0007669"/>
    <property type="project" value="UniProtKB-UniPathway"/>
</dbReference>
<dbReference type="InterPro" id="IPR005097">
    <property type="entry name" value="Sacchrp_dh_NADP-bd"/>
</dbReference>
<dbReference type="FunFam" id="3.40.50.720:FF:000087">
    <property type="entry name" value="alpha-aminoadipic semialdehyde synthase, mitochondrial"/>
    <property type="match status" value="1"/>
</dbReference>
<dbReference type="SMART" id="SM01002">
    <property type="entry name" value="AlaDh_PNT_C"/>
    <property type="match status" value="1"/>
</dbReference>
<keyword evidence="6" id="KW-0511">Multifunctional enzyme</keyword>
<feature type="domain" description="Alanine dehydrogenase/pyridine nucleotide transhydrogenase NAD(H)-binding" evidence="8">
    <location>
        <begin position="191"/>
        <end position="367"/>
    </location>
</feature>
<dbReference type="PANTHER" id="PTHR11133">
    <property type="entry name" value="SACCHAROPINE DEHYDROGENASE"/>
    <property type="match status" value="1"/>
</dbReference>
<reference evidence="10 11" key="1">
    <citation type="submission" date="2017-12" db="EMBL/GenBank/DDBJ databases">
        <title>Sequencing, de novo assembly and annotation of complete genome of a new Thraustochytrid species, strain FCC1311.</title>
        <authorList>
            <person name="Sedici K."/>
            <person name="Godart F."/>
            <person name="Aiese Cigliano R."/>
            <person name="Sanseverino W."/>
            <person name="Barakat M."/>
            <person name="Ortet P."/>
            <person name="Marechal E."/>
            <person name="Cagnac O."/>
            <person name="Amato A."/>
        </authorList>
    </citation>
    <scope>NUCLEOTIDE SEQUENCE [LARGE SCALE GENOMIC DNA]</scope>
</reference>
<dbReference type="EMBL" id="BEYU01000024">
    <property type="protein sequence ID" value="GBG26799.1"/>
    <property type="molecule type" value="Genomic_DNA"/>
</dbReference>
<dbReference type="Pfam" id="PF05222">
    <property type="entry name" value="AlaDh_PNT_N"/>
    <property type="match status" value="1"/>
</dbReference>
<keyword evidence="11" id="KW-1185">Reference proteome</keyword>
<dbReference type="InterPro" id="IPR036291">
    <property type="entry name" value="NAD(P)-bd_dom_sf"/>
</dbReference>
<dbReference type="SUPFAM" id="SSF51735">
    <property type="entry name" value="NAD(P)-binding Rossmann-fold domains"/>
    <property type="match status" value="1"/>
</dbReference>
<dbReference type="InterPro" id="IPR043009">
    <property type="entry name" value="LOR/SDH_bifunc_enz_cons_dom_sf"/>
</dbReference>
<dbReference type="Pfam" id="PF16653">
    <property type="entry name" value="Sacchrp_dh_C"/>
    <property type="match status" value="1"/>
</dbReference>
<accession>A0A2R5G8Y9</accession>
<dbReference type="SUPFAM" id="SSF55347">
    <property type="entry name" value="Glyceraldehyde-3-phosphate dehydrogenase-like, C-terminal domain"/>
    <property type="match status" value="1"/>
</dbReference>
<comment type="similarity">
    <text evidence="7">In the C-terminal section; belongs to the saccharopine dehydrogenase family.</text>
</comment>
<dbReference type="Gene3D" id="3.30.360.10">
    <property type="entry name" value="Dihydrodipicolinate Reductase, domain 2"/>
    <property type="match status" value="1"/>
</dbReference>
<evidence type="ECO:0000256" key="6">
    <source>
        <dbReference type="ARBA" id="ARBA00023268"/>
    </source>
</evidence>
<dbReference type="Pfam" id="PF01262">
    <property type="entry name" value="AlaDh_PNT_C"/>
    <property type="match status" value="1"/>
</dbReference>
<dbReference type="GO" id="GO:0005737">
    <property type="term" value="C:cytoplasm"/>
    <property type="evidence" value="ECO:0007669"/>
    <property type="project" value="TreeGrafter"/>
</dbReference>
<dbReference type="Gene3D" id="3.40.50.720">
    <property type="entry name" value="NAD(P)-binding Rossmann-like Domain"/>
    <property type="match status" value="3"/>
</dbReference>
<evidence type="ECO:0000313" key="11">
    <source>
        <dbReference type="Proteomes" id="UP000241890"/>
    </source>
</evidence>